<organism evidence="2 3">
    <name type="scientific">Arabidopsis thaliana</name>
    <name type="common">Mouse-ear cress</name>
    <dbReference type="NCBI Taxonomy" id="3702"/>
    <lineage>
        <taxon>Eukaryota</taxon>
        <taxon>Viridiplantae</taxon>
        <taxon>Streptophyta</taxon>
        <taxon>Embryophyta</taxon>
        <taxon>Tracheophyta</taxon>
        <taxon>Spermatophyta</taxon>
        <taxon>Magnoliopsida</taxon>
        <taxon>eudicotyledons</taxon>
        <taxon>Gunneridae</taxon>
        <taxon>Pentapetalae</taxon>
        <taxon>rosids</taxon>
        <taxon>malvids</taxon>
        <taxon>Brassicales</taxon>
        <taxon>Brassicaceae</taxon>
        <taxon>Camelineae</taxon>
        <taxon>Arabidopsis</taxon>
    </lineage>
</organism>
<reference evidence="2 3" key="1">
    <citation type="journal article" date="1999" name="Nature">
        <title>Sequence and analysis of chromosome 2 of the plant Arabidopsis thaliana.</title>
        <authorList>
            <person name="Lin X."/>
            <person name="Kaul S."/>
            <person name="Rounsley S."/>
            <person name="Shea T.P."/>
            <person name="Benito M.I."/>
            <person name="Town C.D."/>
            <person name="Fujii C.Y."/>
            <person name="Mason T."/>
            <person name="Bowman C.L."/>
            <person name="Barnstead M."/>
            <person name="Feldblyum T.V."/>
            <person name="Buell C.R."/>
            <person name="Ketchum K.A."/>
            <person name="Lee J."/>
            <person name="Ronning C.M."/>
            <person name="Koo H.L."/>
            <person name="Moffat K.S."/>
            <person name="Cronin L.A."/>
            <person name="Shen M."/>
            <person name="Pai G."/>
            <person name="Van Aken S."/>
            <person name="Umayam L."/>
            <person name="Tallon L.J."/>
            <person name="Gill J.E."/>
            <person name="Adams M.D."/>
            <person name="Carrera A.J."/>
            <person name="Creasy T.H."/>
            <person name="Goodman H.M."/>
            <person name="Somerville C.R."/>
            <person name="Copenhaver G.P."/>
            <person name="Preuss D."/>
            <person name="Nierman W.C."/>
            <person name="White O."/>
            <person name="Eisen J.A."/>
            <person name="Salzberg S.L."/>
            <person name="Fraser C.M."/>
            <person name="Venter J.C."/>
        </authorList>
    </citation>
    <scope>NUCLEOTIDE SEQUENCE [LARGE SCALE GENOMIC DNA]</scope>
    <source>
        <strain evidence="3">cv. Columbia</strain>
    </source>
</reference>
<evidence type="ECO:0000313" key="1">
    <source>
        <dbReference type="Araport" id="AT2G13960"/>
    </source>
</evidence>
<sequence length="114" mass="12388">MSSSSNPPVCSPEKEERSEMKIEIQCMENKQPLAASCSSASEGSGCFFLKSPEIATPATVSSFPRRTSGPMRRAKGGWTPEEVSGCFCFIILLVSGATSFDYVSCMYKDYCSLE</sequence>
<protein>
    <submittedName>
        <fullName evidence="2">Homeodomain-like superfamily protein</fullName>
    </submittedName>
</protein>
<dbReference type="GO" id="GO:0003700">
    <property type="term" value="F:DNA-binding transcription factor activity"/>
    <property type="evidence" value="ECO:0000250"/>
    <property type="project" value="TAIR"/>
</dbReference>
<evidence type="ECO:0000313" key="2">
    <source>
        <dbReference type="EMBL" id="ANM61506.1"/>
    </source>
</evidence>
<dbReference type="ExpressionAtlas" id="A0A1P8AXX4">
    <property type="expression patterns" value="baseline and differential"/>
</dbReference>
<dbReference type="AlphaFoldDB" id="A0A1P8AXX4"/>
<accession>A0A1P8AXX4</accession>
<dbReference type="Proteomes" id="UP000006548">
    <property type="component" value="Chromosome 2"/>
</dbReference>
<dbReference type="GeneID" id="815880"/>
<dbReference type="EMBL" id="CP002685">
    <property type="protein sequence ID" value="ANM61506.1"/>
    <property type="molecule type" value="Genomic_DNA"/>
</dbReference>
<proteinExistence type="predicted"/>
<gene>
    <name evidence="1 2" type="ordered locus">At2g13960</name>
    <name evidence="2" type="ORF">F9B22.7</name>
    <name evidence="2" type="ORF">F9B22_7</name>
</gene>
<name>A0A1P8AXX4_ARATH</name>
<keyword evidence="3" id="KW-1185">Reference proteome</keyword>
<dbReference type="GO" id="GO:0003677">
    <property type="term" value="F:DNA binding"/>
    <property type="evidence" value="ECO:0007669"/>
    <property type="project" value="UniProtKB-KW"/>
</dbReference>
<dbReference type="Araport" id="AT2G13960"/>
<dbReference type="TAIR" id="AT2G13960"/>
<evidence type="ECO:0000313" key="3">
    <source>
        <dbReference type="Proteomes" id="UP000006548"/>
    </source>
</evidence>
<reference evidence="3" key="2">
    <citation type="journal article" date="2017" name="Plant J.">
        <title>Araport11: a complete reannotation of the Arabidopsis thaliana reference genome.</title>
        <authorList>
            <person name="Cheng C.Y."/>
            <person name="Krishnakumar V."/>
            <person name="Chan A.P."/>
            <person name="Thibaud-Nissen F."/>
            <person name="Schobel S."/>
            <person name="Town C.D."/>
        </authorList>
    </citation>
    <scope>GENOME REANNOTATION</scope>
    <source>
        <strain evidence="3">cv. Columbia</strain>
    </source>
</reference>